<keyword evidence="11 14" id="KW-0739">Sodium transport</keyword>
<evidence type="ECO:0000256" key="1">
    <source>
        <dbReference type="ARBA" id="ARBA00004651"/>
    </source>
</evidence>
<feature type="transmembrane region" description="Helical" evidence="14">
    <location>
        <begin position="189"/>
        <end position="208"/>
    </location>
</feature>
<gene>
    <name evidence="15" type="ORF">H8730_13840</name>
</gene>
<feature type="transmembrane region" description="Helical" evidence="14">
    <location>
        <begin position="160"/>
        <end position="182"/>
    </location>
</feature>
<feature type="transmembrane region" description="Helical" evidence="14">
    <location>
        <begin position="276"/>
        <end position="300"/>
    </location>
</feature>
<dbReference type="GO" id="GO:0015824">
    <property type="term" value="P:proline transport"/>
    <property type="evidence" value="ECO:0007669"/>
    <property type="project" value="UniProtKB-UniRule"/>
</dbReference>
<reference evidence="15" key="1">
    <citation type="submission" date="2020-08" db="EMBL/GenBank/DDBJ databases">
        <title>Genome public.</title>
        <authorList>
            <person name="Liu C."/>
            <person name="Sun Q."/>
        </authorList>
    </citation>
    <scope>NUCLEOTIDE SEQUENCE</scope>
    <source>
        <strain evidence="15">NSJ-32</strain>
    </source>
</reference>
<feature type="transmembrane region" description="Helical" evidence="14">
    <location>
        <begin position="127"/>
        <end position="148"/>
    </location>
</feature>
<evidence type="ECO:0000256" key="11">
    <source>
        <dbReference type="ARBA" id="ARBA00023201"/>
    </source>
</evidence>
<keyword evidence="16" id="KW-1185">Reference proteome</keyword>
<dbReference type="InterPro" id="IPR050277">
    <property type="entry name" value="Sodium:Solute_Symporter"/>
</dbReference>
<keyword evidence="10 14" id="KW-0472">Membrane</keyword>
<accession>A0A926I2S9</accession>
<evidence type="ECO:0000256" key="5">
    <source>
        <dbReference type="ARBA" id="ARBA00022692"/>
    </source>
</evidence>
<evidence type="ECO:0000313" key="16">
    <source>
        <dbReference type="Proteomes" id="UP000657006"/>
    </source>
</evidence>
<dbReference type="EMBL" id="JACRSQ010000026">
    <property type="protein sequence ID" value="MBC8544625.1"/>
    <property type="molecule type" value="Genomic_DNA"/>
</dbReference>
<dbReference type="InterPro" id="IPR018212">
    <property type="entry name" value="Na/solute_symporter_CS"/>
</dbReference>
<comment type="similarity">
    <text evidence="2 13">Belongs to the sodium:solute symporter (SSF) (TC 2.A.21) family.</text>
</comment>
<sequence>MEGKQIVTLIFLVAFVAIMVGIGLLSMKRTKTVGGFLLGGRKMGAWMSAFAYGTSYFSAVLFIGYAGKNGWNIGISGAWIGIGNAILGSFLAWKILAKRTRRMTHRLDAKTMPEFFESRYQSKGMKIFTACVIFIFLVPYSASVYMGLGYLFDAAFPGVSYNYCMIFIAVVTAAYLVMGGYVATAVNDFVQGIIMIVGVILMVVAIIVNPVVGGLSEGIQKLEAIDANLASIFGGKNWKTLLTMIMLTSFGTWGLPQMVHKYYAVKDERSISKAMIISTIFALLISASAYFVGSFGRLYLNNTLPEGGYDAIMPSVLVQALSGGAATQVIFNVILVLVLSASMSTLASIVLTSSSAISIDLVKGFFCKNMQDKSSLRLTRILCLLFVGVSLIIAMQKPAIIITLMSFSWGTVSGAFIGPFLWGLYSKRITKTGAWVGMLAGFICSVLCMTVSGFNEALSPLFGVISMAISLVVTPVASCFGQKYDAAFLESVFAGPGEEMTEKEGQL</sequence>
<evidence type="ECO:0000256" key="9">
    <source>
        <dbReference type="ARBA" id="ARBA00023065"/>
    </source>
</evidence>
<organism evidence="15 16">
    <name type="scientific">Bianquea renquensis</name>
    <dbReference type="NCBI Taxonomy" id="2763661"/>
    <lineage>
        <taxon>Bacteria</taxon>
        <taxon>Bacillati</taxon>
        <taxon>Bacillota</taxon>
        <taxon>Clostridia</taxon>
        <taxon>Eubacteriales</taxon>
        <taxon>Bianqueaceae</taxon>
        <taxon>Bianquea</taxon>
    </lineage>
</organism>
<feature type="transmembrane region" description="Helical" evidence="14">
    <location>
        <begin position="434"/>
        <end position="454"/>
    </location>
</feature>
<dbReference type="AlphaFoldDB" id="A0A926I2S9"/>
<evidence type="ECO:0000256" key="6">
    <source>
        <dbReference type="ARBA" id="ARBA00022847"/>
    </source>
</evidence>
<keyword evidence="4 14" id="KW-1003">Cell membrane</keyword>
<keyword evidence="8 14" id="KW-0915">Sodium</keyword>
<feature type="transmembrane region" description="Helical" evidence="14">
    <location>
        <begin position="73"/>
        <end position="96"/>
    </location>
</feature>
<feature type="transmembrane region" description="Helical" evidence="14">
    <location>
        <begin position="460"/>
        <end position="480"/>
    </location>
</feature>
<keyword evidence="5 14" id="KW-0812">Transmembrane</keyword>
<dbReference type="GO" id="GO:0005886">
    <property type="term" value="C:plasma membrane"/>
    <property type="evidence" value="ECO:0007669"/>
    <property type="project" value="UniProtKB-SubCell"/>
</dbReference>
<evidence type="ECO:0000256" key="13">
    <source>
        <dbReference type="RuleBase" id="RU362091"/>
    </source>
</evidence>
<dbReference type="InterPro" id="IPR038377">
    <property type="entry name" value="Na/Glc_symporter_sf"/>
</dbReference>
<protein>
    <recommendedName>
        <fullName evidence="14">Sodium/proline symporter</fullName>
    </recommendedName>
    <alternativeName>
        <fullName evidence="14">Proline permease</fullName>
    </alternativeName>
</protein>
<feature type="transmembrane region" description="Helical" evidence="14">
    <location>
        <begin position="238"/>
        <end position="255"/>
    </location>
</feature>
<evidence type="ECO:0000256" key="8">
    <source>
        <dbReference type="ARBA" id="ARBA00023053"/>
    </source>
</evidence>
<evidence type="ECO:0000256" key="4">
    <source>
        <dbReference type="ARBA" id="ARBA00022475"/>
    </source>
</evidence>
<evidence type="ECO:0000256" key="12">
    <source>
        <dbReference type="ARBA" id="ARBA00033708"/>
    </source>
</evidence>
<keyword evidence="3 14" id="KW-0813">Transport</keyword>
<dbReference type="PANTHER" id="PTHR48086:SF3">
    <property type="entry name" value="SODIUM_PROLINE SYMPORTER"/>
    <property type="match status" value="1"/>
</dbReference>
<evidence type="ECO:0000256" key="14">
    <source>
        <dbReference type="RuleBase" id="RU366012"/>
    </source>
</evidence>
<dbReference type="InterPro" id="IPR001734">
    <property type="entry name" value="Na/solute_symporter"/>
</dbReference>
<feature type="transmembrane region" description="Helical" evidence="14">
    <location>
        <begin position="46"/>
        <end position="67"/>
    </location>
</feature>
<feature type="transmembrane region" description="Helical" evidence="14">
    <location>
        <begin position="6"/>
        <end position="25"/>
    </location>
</feature>
<dbReference type="GO" id="GO:0031402">
    <property type="term" value="F:sodium ion binding"/>
    <property type="evidence" value="ECO:0007669"/>
    <property type="project" value="UniProtKB-UniRule"/>
</dbReference>
<dbReference type="RefSeq" id="WP_177717269.1">
    <property type="nucleotide sequence ID" value="NZ_JACRSQ010000026.1"/>
</dbReference>
<evidence type="ECO:0000313" key="15">
    <source>
        <dbReference type="EMBL" id="MBC8544625.1"/>
    </source>
</evidence>
<evidence type="ECO:0000256" key="2">
    <source>
        <dbReference type="ARBA" id="ARBA00006434"/>
    </source>
</evidence>
<evidence type="ECO:0000256" key="10">
    <source>
        <dbReference type="ARBA" id="ARBA00023136"/>
    </source>
</evidence>
<dbReference type="PROSITE" id="PS50283">
    <property type="entry name" value="NA_SOLUT_SYMP_3"/>
    <property type="match status" value="1"/>
</dbReference>
<dbReference type="GO" id="GO:0005298">
    <property type="term" value="F:proline:sodium symporter activity"/>
    <property type="evidence" value="ECO:0007669"/>
    <property type="project" value="UniProtKB-UniRule"/>
</dbReference>
<proteinExistence type="inferred from homology"/>
<keyword evidence="9 14" id="KW-0406">Ion transport</keyword>
<dbReference type="InterPro" id="IPR011851">
    <property type="entry name" value="Na/Pro_symporter"/>
</dbReference>
<feature type="transmembrane region" description="Helical" evidence="14">
    <location>
        <begin position="378"/>
        <end position="395"/>
    </location>
</feature>
<dbReference type="PROSITE" id="PS00457">
    <property type="entry name" value="NA_SOLUT_SYMP_2"/>
    <property type="match status" value="1"/>
</dbReference>
<comment type="function">
    <text evidence="14">Catalyzes the sodium-dependent uptake of extracellular L-proline.</text>
</comment>
<dbReference type="PANTHER" id="PTHR48086">
    <property type="entry name" value="SODIUM/PROLINE SYMPORTER-RELATED"/>
    <property type="match status" value="1"/>
</dbReference>
<keyword evidence="6 14" id="KW-0769">Symport</keyword>
<comment type="catalytic activity">
    <reaction evidence="12">
        <text>L-proline(in) + Na(+)(in) = L-proline(out) + Na(+)(out)</text>
        <dbReference type="Rhea" id="RHEA:28967"/>
        <dbReference type="ChEBI" id="CHEBI:29101"/>
        <dbReference type="ChEBI" id="CHEBI:60039"/>
    </reaction>
</comment>
<comment type="caution">
    <text evidence="15">The sequence shown here is derived from an EMBL/GenBank/DDBJ whole genome shotgun (WGS) entry which is preliminary data.</text>
</comment>
<evidence type="ECO:0000256" key="7">
    <source>
        <dbReference type="ARBA" id="ARBA00022989"/>
    </source>
</evidence>
<dbReference type="Gene3D" id="1.20.1730.10">
    <property type="entry name" value="Sodium/glucose cotransporter"/>
    <property type="match status" value="1"/>
</dbReference>
<keyword evidence="14" id="KW-0029">Amino-acid transport</keyword>
<comment type="subcellular location">
    <subcellularLocation>
        <location evidence="1 14">Cell membrane</location>
        <topology evidence="1 14">Multi-pass membrane protein</topology>
    </subcellularLocation>
</comment>
<keyword evidence="7 14" id="KW-1133">Transmembrane helix</keyword>
<evidence type="ECO:0000256" key="3">
    <source>
        <dbReference type="ARBA" id="ARBA00022448"/>
    </source>
</evidence>
<dbReference type="Pfam" id="PF00474">
    <property type="entry name" value="SSF"/>
    <property type="match status" value="1"/>
</dbReference>
<dbReference type="CDD" id="cd11475">
    <property type="entry name" value="SLC5sbd_PutP"/>
    <property type="match status" value="1"/>
</dbReference>
<name>A0A926I2S9_9FIRM</name>
<feature type="transmembrane region" description="Helical" evidence="14">
    <location>
        <begin position="401"/>
        <end position="422"/>
    </location>
</feature>
<dbReference type="Proteomes" id="UP000657006">
    <property type="component" value="Unassembled WGS sequence"/>
</dbReference>